<protein>
    <submittedName>
        <fullName evidence="1">Deoxyribose-phosphate aldolase</fullName>
    </submittedName>
</protein>
<keyword evidence="2" id="KW-1185">Reference proteome</keyword>
<name>A0ABT8WQD1_9FLAO</name>
<comment type="caution">
    <text evidence="1">The sequence shown here is derived from an EMBL/GenBank/DDBJ whole genome shotgun (WGS) entry which is preliminary data.</text>
</comment>
<organism evidence="1 2">
    <name type="scientific">Flavivirga jejuensis</name>
    <dbReference type="NCBI Taxonomy" id="870487"/>
    <lineage>
        <taxon>Bacteria</taxon>
        <taxon>Pseudomonadati</taxon>
        <taxon>Bacteroidota</taxon>
        <taxon>Flavobacteriia</taxon>
        <taxon>Flavobacteriales</taxon>
        <taxon>Flavobacteriaceae</taxon>
        <taxon>Flavivirga</taxon>
    </lineage>
</organism>
<dbReference type="RefSeq" id="WP_303302413.1">
    <property type="nucleotide sequence ID" value="NZ_BAABDA010000035.1"/>
</dbReference>
<accession>A0ABT8WQD1</accession>
<gene>
    <name evidence="1" type="ORF">Q4Q40_13640</name>
</gene>
<sequence length="245" mass="28256">MKFFKKVALFCFIVTCLSSCENKNAQFIIDTAINVSGGSLLDSSNISFNFRDKHYIAKRNKGSFLYGRSFTNSTDSILDILTNKGFERFINNNFVDTPDSMAVKYSSSINSVHYFSVLPYGLNSEAVNKQYLGKATIKKKTYYKIKITFNEEGGGEDFEDEFIYWVDTKTFKMDYLAYSYAEDDELGFRFRAAYNERYIKGIRFVDYINFKPLDKNANLLSLDSLYAVNGLKELSRIDLEEIKVE</sequence>
<proteinExistence type="predicted"/>
<dbReference type="Proteomes" id="UP001176806">
    <property type="component" value="Unassembled WGS sequence"/>
</dbReference>
<dbReference type="InterPro" id="IPR045444">
    <property type="entry name" value="DUF6503"/>
</dbReference>
<evidence type="ECO:0000313" key="2">
    <source>
        <dbReference type="Proteomes" id="UP001176806"/>
    </source>
</evidence>
<dbReference type="EMBL" id="JAUOEL010000004">
    <property type="protein sequence ID" value="MDO5975235.1"/>
    <property type="molecule type" value="Genomic_DNA"/>
</dbReference>
<reference evidence="1" key="1">
    <citation type="submission" date="2023-07" db="EMBL/GenBank/DDBJ databases">
        <title>Two novel species in the genus Flavivirga.</title>
        <authorList>
            <person name="Kwon K."/>
        </authorList>
    </citation>
    <scope>NUCLEOTIDE SEQUENCE</scope>
    <source>
        <strain evidence="1">KACC 14158</strain>
    </source>
</reference>
<dbReference type="Pfam" id="PF20113">
    <property type="entry name" value="DUF6503"/>
    <property type="match status" value="1"/>
</dbReference>
<evidence type="ECO:0000313" key="1">
    <source>
        <dbReference type="EMBL" id="MDO5975235.1"/>
    </source>
</evidence>